<dbReference type="SUPFAM" id="SSF52151">
    <property type="entry name" value="FabD/lysophospholipase-like"/>
    <property type="match status" value="1"/>
</dbReference>
<dbReference type="InterPro" id="IPR036736">
    <property type="entry name" value="ACP-like_sf"/>
</dbReference>
<dbReference type="CDD" id="cd05931">
    <property type="entry name" value="FAAL"/>
    <property type="match status" value="1"/>
</dbReference>
<dbReference type="FunFam" id="3.40.47.10:FF:000019">
    <property type="entry name" value="Polyketide synthase type I"/>
    <property type="match status" value="1"/>
</dbReference>
<dbReference type="GO" id="GO:0006633">
    <property type="term" value="P:fatty acid biosynthetic process"/>
    <property type="evidence" value="ECO:0007669"/>
    <property type="project" value="UniProtKB-UniPathway"/>
</dbReference>
<dbReference type="Pfam" id="PF08659">
    <property type="entry name" value="KR"/>
    <property type="match status" value="1"/>
</dbReference>
<dbReference type="GO" id="GO:0005886">
    <property type="term" value="C:plasma membrane"/>
    <property type="evidence" value="ECO:0007669"/>
    <property type="project" value="TreeGrafter"/>
</dbReference>
<dbReference type="FunFam" id="3.40.50.12780:FF:000013">
    <property type="entry name" value="Long-chain-fatty-acid--AMP ligase FadD32"/>
    <property type="match status" value="1"/>
</dbReference>
<dbReference type="PROSITE" id="PS50075">
    <property type="entry name" value="CARRIER"/>
    <property type="match status" value="2"/>
</dbReference>
<dbReference type="InterPro" id="IPR049490">
    <property type="entry name" value="C883_1060-like_KR_N"/>
</dbReference>
<name>A0A450X535_9GAMM</name>
<feature type="domain" description="Ketosynthase family 3 (KS3)" evidence="12">
    <location>
        <begin position="704"/>
        <end position="1114"/>
    </location>
</feature>
<evidence type="ECO:0000256" key="10">
    <source>
        <dbReference type="SAM" id="Coils"/>
    </source>
</evidence>
<dbReference type="Pfam" id="PF00698">
    <property type="entry name" value="Acyl_transf_1"/>
    <property type="match status" value="1"/>
</dbReference>
<dbReference type="Gene3D" id="3.40.47.10">
    <property type="match status" value="1"/>
</dbReference>
<evidence type="ECO:0000256" key="5">
    <source>
        <dbReference type="ARBA" id="ARBA00022553"/>
    </source>
</evidence>
<dbReference type="PROSITE" id="PS52004">
    <property type="entry name" value="KS3_2"/>
    <property type="match status" value="1"/>
</dbReference>
<comment type="similarity">
    <text evidence="2">Belongs to the ATP-dependent AMP-binding enzyme family.</text>
</comment>
<dbReference type="InterPro" id="IPR020841">
    <property type="entry name" value="PKS_Beta-ketoAc_synthase_dom"/>
</dbReference>
<dbReference type="InterPro" id="IPR050091">
    <property type="entry name" value="PKS_NRPS_Biosynth_Enz"/>
</dbReference>
<evidence type="ECO:0000256" key="4">
    <source>
        <dbReference type="ARBA" id="ARBA00022450"/>
    </source>
</evidence>
<dbReference type="Pfam" id="PF00109">
    <property type="entry name" value="ketoacyl-synt"/>
    <property type="match status" value="1"/>
</dbReference>
<dbReference type="InterPro" id="IPR001227">
    <property type="entry name" value="Ac_transferase_dom_sf"/>
</dbReference>
<dbReference type="GO" id="GO:0005737">
    <property type="term" value="C:cytoplasm"/>
    <property type="evidence" value="ECO:0007669"/>
    <property type="project" value="TreeGrafter"/>
</dbReference>
<dbReference type="InterPro" id="IPR014030">
    <property type="entry name" value="Ketoacyl_synth_N"/>
</dbReference>
<evidence type="ECO:0000256" key="3">
    <source>
        <dbReference type="ARBA" id="ARBA00006484"/>
    </source>
</evidence>
<dbReference type="Pfam" id="PF21394">
    <property type="entry name" value="Beta-ketacyl_N"/>
    <property type="match status" value="1"/>
</dbReference>
<organism evidence="13">
    <name type="scientific">Candidatus Kentrum sp. MB</name>
    <dbReference type="NCBI Taxonomy" id="2138164"/>
    <lineage>
        <taxon>Bacteria</taxon>
        <taxon>Pseudomonadati</taxon>
        <taxon>Pseudomonadota</taxon>
        <taxon>Gammaproteobacteria</taxon>
        <taxon>Candidatus Kentrum</taxon>
    </lineage>
</organism>
<dbReference type="Gene3D" id="3.40.50.720">
    <property type="entry name" value="NAD(P)-binding Rossmann-like Domain"/>
    <property type="match status" value="1"/>
</dbReference>
<dbReference type="SMART" id="SM00827">
    <property type="entry name" value="PKS_AT"/>
    <property type="match status" value="1"/>
</dbReference>
<dbReference type="CDD" id="cd08955">
    <property type="entry name" value="KR_2_FAS_SDR_x"/>
    <property type="match status" value="1"/>
</dbReference>
<dbReference type="Gene3D" id="3.40.366.10">
    <property type="entry name" value="Malonyl-Coenzyme A Acyl Carrier Protein, domain 2"/>
    <property type="match status" value="1"/>
</dbReference>
<evidence type="ECO:0000256" key="7">
    <source>
        <dbReference type="ARBA" id="ARBA00022832"/>
    </source>
</evidence>
<evidence type="ECO:0000313" key="13">
    <source>
        <dbReference type="EMBL" id="VFK24444.1"/>
    </source>
</evidence>
<dbReference type="InterPro" id="IPR016036">
    <property type="entry name" value="Malonyl_transacylase_ACP-bd"/>
</dbReference>
<dbReference type="InterPro" id="IPR014043">
    <property type="entry name" value="Acyl_transferase_dom"/>
</dbReference>
<dbReference type="InterPro" id="IPR009081">
    <property type="entry name" value="PP-bd_ACP"/>
</dbReference>
<dbReference type="InterPro" id="IPR014031">
    <property type="entry name" value="Ketoacyl_synth_C"/>
</dbReference>
<dbReference type="Gene3D" id="1.10.1200.10">
    <property type="entry name" value="ACP-like"/>
    <property type="match status" value="2"/>
</dbReference>
<gene>
    <name evidence="13" type="ORF">BECKMB1821G_GA0114241_100848</name>
</gene>
<dbReference type="Pfam" id="PF00550">
    <property type="entry name" value="PP-binding"/>
    <property type="match status" value="2"/>
</dbReference>
<dbReference type="PANTHER" id="PTHR43775:SF37">
    <property type="entry name" value="SI:DKEY-61P9.11"/>
    <property type="match status" value="1"/>
</dbReference>
<dbReference type="InterPro" id="IPR013968">
    <property type="entry name" value="PKS_KR"/>
</dbReference>
<accession>A0A450X535</accession>
<dbReference type="PROSITE" id="PS00606">
    <property type="entry name" value="KS3_1"/>
    <property type="match status" value="1"/>
</dbReference>
<evidence type="ECO:0000256" key="9">
    <source>
        <dbReference type="ARBA" id="ARBA00054155"/>
    </source>
</evidence>
<dbReference type="EMBL" id="CAADFO010000008">
    <property type="protein sequence ID" value="VFK24444.1"/>
    <property type="molecule type" value="Genomic_DNA"/>
</dbReference>
<keyword evidence="5" id="KW-0597">Phosphoprotein</keyword>
<keyword evidence="4" id="KW-0596">Phosphopantetheine</keyword>
<keyword evidence="10" id="KW-0175">Coiled coil</keyword>
<dbReference type="SUPFAM" id="SSF53901">
    <property type="entry name" value="Thiolase-like"/>
    <property type="match status" value="1"/>
</dbReference>
<dbReference type="SUPFAM" id="SSF56801">
    <property type="entry name" value="Acetyl-CoA synthetase-like"/>
    <property type="match status" value="1"/>
</dbReference>
<keyword evidence="8" id="KW-0443">Lipid metabolism</keyword>
<dbReference type="InterPro" id="IPR016039">
    <property type="entry name" value="Thiolase-like"/>
</dbReference>
<dbReference type="CDD" id="cd00833">
    <property type="entry name" value="PKS"/>
    <property type="match status" value="1"/>
</dbReference>
<evidence type="ECO:0000256" key="6">
    <source>
        <dbReference type="ARBA" id="ARBA00022679"/>
    </source>
</evidence>
<dbReference type="InterPro" id="IPR018201">
    <property type="entry name" value="Ketoacyl_synth_AS"/>
</dbReference>
<dbReference type="Pfam" id="PF23024">
    <property type="entry name" value="AMP-dom_DIP2-like"/>
    <property type="match status" value="1"/>
</dbReference>
<dbReference type="Pfam" id="PF02801">
    <property type="entry name" value="Ketoacyl-synt_C"/>
    <property type="match status" value="1"/>
</dbReference>
<sequence length="2279" mass="250483">MIFQSSIMDENPVQAETVVDLLRYHAQRKPNETLYTFLKDGEVEDGLLTYAQLDRKARAIAAKLQDISSLGERALLLYPAGLDFIAAFFGCLCAGVIAVPTYPPRRNRPDPRFQAIATDAGASIVLTTAEILSDLDSRLTETPALRNLRWLATDDISIEMAENWRSPNIRGDTLAFLQYTSGSTGSPKGVMVSHGNLLCNEEMLKQGFAHTEKTIGVGWLPLFHDMGLIGNVLQPLYLGFPVVLMSPMAFLQKPLRWLQAISDYKAVTSGGPNFAYNLCIEKITHGQRAKLDLSSWTLAFSGAEPIRAETLDRFAETFAPYGFHQEAFYPCYGMAETTLMVSGGLKKEPPVIYEADFESDRVIETASATRRFVGCGRTDWLDQRVIIVDPASSLRCFDQRVGEIWVSGENVAQGYWGRAEETEQTFQAFLADTGEGPFLRTGDLGFFKDGELFFTGRHKDLIIVRGQNHYPQDIELTVENSHEALSTNGVAAFSAEQDGEEWLVVVQEVQRTHLRKLNIDEIFEAIREAVLEQHELSIHAIVLLKPGQIPKTSSGKVQRRACRALFLSGELNGIAIWQRPQTKKSTSSNILLNGAAINTKVNTGTDVKIEAIRGWLTAKISQSVEISPDKIDTSRPFAHYDLDSAAAVGLSGELGEWLGQSLPPTLVYDYPTIDALARYLTGMEDTKSPPDALTSNADTQSIQGDSIAVIGLGCRFPQAKGPDEFWQLLKSSKSAISKVPASRWTPTEGSVPWGGFISDADRFDPAFFGISPREADTMDPQQRLVLEVSWEALENAGIPVQSLAGSQTGVFIGISTYDYSAYLPSTGLNIYFNTGNSFSITANRLSYLWDLHGPSKAIDTACSSSLVAIHDACQNLRGGECDLAIAGGVNLMLSSGITDSFSASQLLSPGGCCNAFDAKADGYVRGEGCGMVILKRTTDAIRDADPILAIVKGSAVNQDGRTNGITAPNGPAQQMVVRKALANAGVSAREIGYVETHGTGTPLGDPIEFNALKEVLTPDRSSEEVCYIGSVKTNIGHLEAAAGIAGVIKTVLVLQHREIPPHPHFDTINPHLDITGALLSIPTKPIPWLTEQSKFAGVSSFGFGGTNAHAVLASAPVSQAPSAETQTTPERPQHILTLSAQDELALPDLARAYTRYFQAHPETELANACFTAAVGRSHFTHRLALVAASSEEAIEKLQTADYLVHKAPTGKPKLAFLFTGQGSEYVDMGRQLYETEPTFRKTMERCDEILRPFLDVPLIELLYAHGSNPNAHLLKEMGYLQPTLFALEYSLSEMWKSWGVTPNVVMGHSAGEYVAACVAGVFSLEDGLKFIASRGRLMQTRCERGAMLALSVGEKQAQEIIAPFGEDVSVATINSPESVVVSGRPEAITSLQASLAEREDIDIKLLPIPLAAHSAMIEPMLPEFEKVANSITYAEPVIPVCSNVSGKIVTDEIAGPGYWLRHLRQPVRFAEGVATLHNEGFEIFLEVGPKPVLLGMARQCLPDDVDAAWLPSLREGQEDWRELLRSLGEWHIRGGFVDWDAFDRHYPRRKVQLPTYPFQRQRYWVNDSSDESEKTTLLPETSLFNLLRQGETEQLARQLEEKERLSEEQREQLPGLLEILARQYQKETAANTVKDWLYAAEWEPRPRPSPVALPTGSWLILADQGGMGEALVRQLEESGNTCILVYGKTSFSQGLPDSIKPEEDRQGNNVWYIDPANPADFEHLFSDAFREGMAPLQGIIHLWSLDAANTHDLMSQTLAEAQALGCAGILHLLKTLPKQNQSPKLWLITQNAVSVGQYQEDSLAVAQTPLWGLGKVIALEHTELWGAIIDNPDVTDLLAEIGDGIDSRQKEDQVAYRNGERYVVRLARTEPPIPGNTPLSTENSYLITGGLGVLGLKIAHWMFDQGVRNLILAGRSEPSLEARMLLDRLEERGARIMVASTDVSDWTQMNDLFQEMAENMPPLRGVIHAAGVLDKEILVQQDWTRFHHAMAAKVQGSWYLHTLTKTMSLDFFICFSSTASLLGGILLGSYAAANAFQDALAHLRQTMDLPGSSVDWTMWASDEKAKDGGEEDGSPDKSIEYAMDLEIGLQILGLLIGGRTNVAQLVVLPEELSYLREFYAGQTPPPLLSDLYQPDPDESFGPSDFIRELEKIPLEKKRDYLATRIQAELCKVLGFSPSQAIDFQKGFFDLGMDSLMAVELKNRLQTVLGHPLPSTLVFKYPTPSALVDYIATKILAQESPEEVIANAETSAKEAEEVLQKVKQLSEKELEDLIAEKLKM</sequence>
<dbReference type="InterPro" id="IPR040097">
    <property type="entry name" value="FAAL/FAAC"/>
</dbReference>
<dbReference type="InterPro" id="IPR020806">
    <property type="entry name" value="PKS_PP-bd"/>
</dbReference>
<dbReference type="InterPro" id="IPR025110">
    <property type="entry name" value="AMP-bd_C"/>
</dbReference>
<dbReference type="SMART" id="SM00825">
    <property type="entry name" value="PKS_KS"/>
    <property type="match status" value="1"/>
</dbReference>
<dbReference type="GO" id="GO:0071770">
    <property type="term" value="P:DIM/DIP cell wall layer assembly"/>
    <property type="evidence" value="ECO:0007669"/>
    <property type="project" value="TreeGrafter"/>
</dbReference>
<feature type="coiled-coil region" evidence="10">
    <location>
        <begin position="2244"/>
        <end position="2275"/>
    </location>
</feature>
<dbReference type="GO" id="GO:0031177">
    <property type="term" value="F:phosphopantetheine binding"/>
    <property type="evidence" value="ECO:0007669"/>
    <property type="project" value="InterPro"/>
</dbReference>
<evidence type="ECO:0000256" key="8">
    <source>
        <dbReference type="ARBA" id="ARBA00023098"/>
    </source>
</evidence>
<dbReference type="UniPathway" id="UPA00094"/>
<dbReference type="InterPro" id="IPR045851">
    <property type="entry name" value="AMP-bd_C_sf"/>
</dbReference>
<evidence type="ECO:0000259" key="11">
    <source>
        <dbReference type="PROSITE" id="PS50075"/>
    </source>
</evidence>
<keyword evidence="7" id="KW-0276">Fatty acid metabolism</keyword>
<dbReference type="InterPro" id="IPR016035">
    <property type="entry name" value="Acyl_Trfase/lysoPLipase"/>
</dbReference>
<dbReference type="SUPFAM" id="SSF55048">
    <property type="entry name" value="Probable ACP-binding domain of malonyl-CoA ACP transacylase"/>
    <property type="match status" value="1"/>
</dbReference>
<dbReference type="Pfam" id="PF22621">
    <property type="entry name" value="CurL-like_PKS_C"/>
    <property type="match status" value="1"/>
</dbReference>
<dbReference type="InterPro" id="IPR036291">
    <property type="entry name" value="NAD(P)-bd_dom_sf"/>
</dbReference>
<keyword evidence="6 13" id="KW-0808">Transferase</keyword>
<dbReference type="PROSITE" id="PS00455">
    <property type="entry name" value="AMP_BINDING"/>
    <property type="match status" value="1"/>
</dbReference>
<dbReference type="GO" id="GO:0004315">
    <property type="term" value="F:3-oxoacyl-[acyl-carrier-protein] synthase activity"/>
    <property type="evidence" value="ECO:0007669"/>
    <property type="project" value="InterPro"/>
</dbReference>
<evidence type="ECO:0000256" key="1">
    <source>
        <dbReference type="ARBA" id="ARBA00005194"/>
    </source>
</evidence>
<dbReference type="Gene3D" id="3.30.300.30">
    <property type="match status" value="1"/>
</dbReference>
<dbReference type="InterPro" id="IPR042099">
    <property type="entry name" value="ANL_N_sf"/>
</dbReference>
<dbReference type="InterPro" id="IPR000873">
    <property type="entry name" value="AMP-dep_synth/lig_dom"/>
</dbReference>
<feature type="domain" description="Carrier" evidence="11">
    <location>
        <begin position="2159"/>
        <end position="2234"/>
    </location>
</feature>
<comment type="function">
    <text evidence="9">Involved in production of the polyketide antibiotic thailandamide.</text>
</comment>
<dbReference type="Gene3D" id="3.30.70.3290">
    <property type="match status" value="1"/>
</dbReference>
<evidence type="ECO:0000256" key="2">
    <source>
        <dbReference type="ARBA" id="ARBA00006432"/>
    </source>
</evidence>
<dbReference type="SUPFAM" id="SSF51735">
    <property type="entry name" value="NAD(P)-binding Rossmann-fold domains"/>
    <property type="match status" value="2"/>
</dbReference>
<dbReference type="Pfam" id="PF00501">
    <property type="entry name" value="AMP-binding"/>
    <property type="match status" value="1"/>
</dbReference>
<dbReference type="SMART" id="SM00822">
    <property type="entry name" value="PKS_KR"/>
    <property type="match status" value="1"/>
</dbReference>
<dbReference type="FunFam" id="3.40.366.10:FF:000002">
    <property type="entry name" value="Probable polyketide synthase 2"/>
    <property type="match status" value="1"/>
</dbReference>
<evidence type="ECO:0000259" key="12">
    <source>
        <dbReference type="PROSITE" id="PS52004"/>
    </source>
</evidence>
<dbReference type="InterPro" id="IPR020845">
    <property type="entry name" value="AMP-binding_CS"/>
</dbReference>
<dbReference type="GO" id="GO:0004312">
    <property type="term" value="F:fatty acid synthase activity"/>
    <property type="evidence" value="ECO:0007669"/>
    <property type="project" value="TreeGrafter"/>
</dbReference>
<proteinExistence type="inferred from homology"/>
<dbReference type="SUPFAM" id="SSF47336">
    <property type="entry name" value="ACP-like"/>
    <property type="match status" value="2"/>
</dbReference>
<dbReference type="PANTHER" id="PTHR43775">
    <property type="entry name" value="FATTY ACID SYNTHASE"/>
    <property type="match status" value="1"/>
</dbReference>
<dbReference type="SMART" id="SM01294">
    <property type="entry name" value="PKS_PP_betabranch"/>
    <property type="match status" value="2"/>
</dbReference>
<dbReference type="Gene3D" id="3.40.50.12780">
    <property type="entry name" value="N-terminal domain of ligase-like"/>
    <property type="match status" value="1"/>
</dbReference>
<protein>
    <submittedName>
        <fullName evidence="13">Acyl transferase domain-containing protein</fullName>
    </submittedName>
</protein>
<comment type="similarity">
    <text evidence="3">Belongs to the short-chain dehydrogenases/reductases (SDR) family.</text>
</comment>
<reference evidence="13" key="1">
    <citation type="submission" date="2019-02" db="EMBL/GenBank/DDBJ databases">
        <authorList>
            <person name="Gruber-Vodicka R. H."/>
            <person name="Seah K. B. B."/>
        </authorList>
    </citation>
    <scope>NUCLEOTIDE SEQUENCE</scope>
    <source>
        <strain evidence="13">BECK_BZ197</strain>
    </source>
</reference>
<dbReference type="SMART" id="SM00823">
    <property type="entry name" value="PKS_PP"/>
    <property type="match status" value="2"/>
</dbReference>
<comment type="pathway">
    <text evidence="1">Lipid metabolism; fatty acid biosynthesis.</text>
</comment>
<dbReference type="InterPro" id="IPR057326">
    <property type="entry name" value="KR_dom"/>
</dbReference>
<feature type="domain" description="Carrier" evidence="11">
    <location>
        <begin position="607"/>
        <end position="684"/>
    </location>
</feature>